<feature type="chain" id="PRO_5013004007" description="Peptidase S10" evidence="2">
    <location>
        <begin position="28"/>
        <end position="486"/>
    </location>
</feature>
<dbReference type="Proteomes" id="UP000194137">
    <property type="component" value="Chromosome"/>
</dbReference>
<evidence type="ECO:0000256" key="2">
    <source>
        <dbReference type="SAM" id="SignalP"/>
    </source>
</evidence>
<feature type="signal peptide" evidence="2">
    <location>
        <begin position="1"/>
        <end position="27"/>
    </location>
</feature>
<dbReference type="GO" id="GO:0006508">
    <property type="term" value="P:proteolysis"/>
    <property type="evidence" value="ECO:0007669"/>
    <property type="project" value="InterPro"/>
</dbReference>
<organism evidence="3 4">
    <name type="scientific">Pseudorhodoplanes sinuspersici</name>
    <dbReference type="NCBI Taxonomy" id="1235591"/>
    <lineage>
        <taxon>Bacteria</taxon>
        <taxon>Pseudomonadati</taxon>
        <taxon>Pseudomonadota</taxon>
        <taxon>Alphaproteobacteria</taxon>
        <taxon>Hyphomicrobiales</taxon>
        <taxon>Pseudorhodoplanes</taxon>
    </lineage>
</organism>
<dbReference type="InterPro" id="IPR029058">
    <property type="entry name" value="AB_hydrolase_fold"/>
</dbReference>
<reference evidence="3 4" key="1">
    <citation type="submission" date="2017-05" db="EMBL/GenBank/DDBJ databases">
        <title>Full genome sequence of Pseudorhodoplanes sinuspersici.</title>
        <authorList>
            <person name="Dastgheib S.M.M."/>
            <person name="Shavandi M."/>
            <person name="Tirandaz H."/>
        </authorList>
    </citation>
    <scope>NUCLEOTIDE SEQUENCE [LARGE SCALE GENOMIC DNA]</scope>
    <source>
        <strain evidence="3 4">RIPI110</strain>
    </source>
</reference>
<evidence type="ECO:0000256" key="1">
    <source>
        <dbReference type="SAM" id="MobiDB-lite"/>
    </source>
</evidence>
<evidence type="ECO:0000313" key="3">
    <source>
        <dbReference type="EMBL" id="ARQ02129.1"/>
    </source>
</evidence>
<dbReference type="Pfam" id="PF00450">
    <property type="entry name" value="Peptidase_S10"/>
    <property type="match status" value="1"/>
</dbReference>
<dbReference type="EMBL" id="CP021112">
    <property type="protein sequence ID" value="ARQ02129.1"/>
    <property type="molecule type" value="Genomic_DNA"/>
</dbReference>
<evidence type="ECO:0000313" key="4">
    <source>
        <dbReference type="Proteomes" id="UP000194137"/>
    </source>
</evidence>
<dbReference type="AlphaFoldDB" id="A0A1W6ZXI6"/>
<dbReference type="SUPFAM" id="SSF53474">
    <property type="entry name" value="alpha/beta-Hydrolases"/>
    <property type="match status" value="1"/>
</dbReference>
<feature type="region of interest" description="Disordered" evidence="1">
    <location>
        <begin position="331"/>
        <end position="350"/>
    </location>
</feature>
<name>A0A1W6ZXI6_9HYPH</name>
<sequence length="486" mass="53205">MTRRLMIGSGILLLLTCFAVVPHDAIAQTSRKPAAETTASVALPDRALAFRVVAERLPLKNDRGQVDAEAGVLAFLRKDAGSPRPITFIIGGGPGTSSAYLNLGAIGPWRIAFDGSPSKARPLLANAETWLDFTDLVFIDPPGTGQGLLLQRDARTKERVWSVDGDINLLSDAIATWLRNHGRLAAPKLLLGQSYGGVRTPRIAEALQIRHGIALNGLILASPALDYGWRYHARTSPLSFATLLPSFAAARLESEGTFEAHKLIAVEDYASSVFIDEYLRGLRDKEAASRLTERVTAITGLPAAVVSAARGHIDEKLFSREFARMNGKLTSSYDPSVTSEDPDPATPRPDYADPFLAALKAPLTIAMSDLLKTNVPGQQRAYIVSNEAVFDEWQWNSDHGLPESVTALRKMLALDPALRVLVVHGYSDLQTPYFESTLILNQLPDFGGRIAQRNYRGGHMFYSRDESRAAFRRDAEAFVSMIRQQR</sequence>
<proteinExistence type="predicted"/>
<dbReference type="KEGG" id="psin:CAK95_25790"/>
<protein>
    <recommendedName>
        <fullName evidence="5">Peptidase S10</fullName>
    </recommendedName>
</protein>
<dbReference type="OrthoDB" id="9770107at2"/>
<dbReference type="InterPro" id="IPR001563">
    <property type="entry name" value="Peptidase_S10"/>
</dbReference>
<dbReference type="STRING" id="1235591.CAK95_25790"/>
<dbReference type="RefSeq" id="WP_086090543.1">
    <property type="nucleotide sequence ID" value="NZ_CP021112.1"/>
</dbReference>
<accession>A0A1W6ZXI6</accession>
<gene>
    <name evidence="3" type="ORF">CAK95_25790</name>
</gene>
<evidence type="ECO:0008006" key="5">
    <source>
        <dbReference type="Google" id="ProtNLM"/>
    </source>
</evidence>
<keyword evidence="2" id="KW-0732">Signal</keyword>
<keyword evidence="4" id="KW-1185">Reference proteome</keyword>
<dbReference type="Gene3D" id="3.40.50.1820">
    <property type="entry name" value="alpha/beta hydrolase"/>
    <property type="match status" value="1"/>
</dbReference>
<dbReference type="GO" id="GO:0004185">
    <property type="term" value="F:serine-type carboxypeptidase activity"/>
    <property type="evidence" value="ECO:0007669"/>
    <property type="project" value="InterPro"/>
</dbReference>